<dbReference type="OrthoDB" id="9810329at2"/>
<dbReference type="SUPFAM" id="SSF103481">
    <property type="entry name" value="Multidrug resistance efflux transporter EmrE"/>
    <property type="match status" value="2"/>
</dbReference>
<keyword evidence="9" id="KW-1185">Reference proteome</keyword>
<keyword evidence="4 6" id="KW-1133">Transmembrane helix</keyword>
<accession>A0A2V1P0B5</accession>
<name>A0A2V1P0B5_9RHOB</name>
<feature type="transmembrane region" description="Helical" evidence="6">
    <location>
        <begin position="37"/>
        <end position="55"/>
    </location>
</feature>
<feature type="transmembrane region" description="Helical" evidence="6">
    <location>
        <begin position="7"/>
        <end position="25"/>
    </location>
</feature>
<evidence type="ECO:0000259" key="7">
    <source>
        <dbReference type="Pfam" id="PF00892"/>
    </source>
</evidence>
<dbReference type="GO" id="GO:0016020">
    <property type="term" value="C:membrane"/>
    <property type="evidence" value="ECO:0007669"/>
    <property type="project" value="UniProtKB-SubCell"/>
</dbReference>
<feature type="transmembrane region" description="Helical" evidence="6">
    <location>
        <begin position="97"/>
        <end position="115"/>
    </location>
</feature>
<dbReference type="Pfam" id="PF00892">
    <property type="entry name" value="EamA"/>
    <property type="match status" value="2"/>
</dbReference>
<comment type="similarity">
    <text evidence="2">Belongs to the drug/metabolite transporter (DMT) superfamily. 10 TMS drug/metabolite exporter (DME) (TC 2.A.7.3) family.</text>
</comment>
<evidence type="ECO:0000256" key="3">
    <source>
        <dbReference type="ARBA" id="ARBA00022692"/>
    </source>
</evidence>
<keyword evidence="3 6" id="KW-0812">Transmembrane</keyword>
<evidence type="ECO:0000256" key="4">
    <source>
        <dbReference type="ARBA" id="ARBA00022989"/>
    </source>
</evidence>
<dbReference type="Proteomes" id="UP000245293">
    <property type="component" value="Unassembled WGS sequence"/>
</dbReference>
<protein>
    <submittedName>
        <fullName evidence="8">EamA family transporter</fullName>
    </submittedName>
</protein>
<evidence type="ECO:0000313" key="8">
    <source>
        <dbReference type="EMBL" id="PWG15949.1"/>
    </source>
</evidence>
<evidence type="ECO:0000256" key="2">
    <source>
        <dbReference type="ARBA" id="ARBA00009853"/>
    </source>
</evidence>
<feature type="transmembrane region" description="Helical" evidence="6">
    <location>
        <begin position="210"/>
        <end position="229"/>
    </location>
</feature>
<gene>
    <name evidence="8" type="ORF">DFK10_14290</name>
</gene>
<comment type="caution">
    <text evidence="8">The sequence shown here is derived from an EMBL/GenBank/DDBJ whole genome shotgun (WGS) entry which is preliminary data.</text>
</comment>
<feature type="domain" description="EamA" evidence="7">
    <location>
        <begin position="7"/>
        <end position="138"/>
    </location>
</feature>
<feature type="domain" description="EamA" evidence="7">
    <location>
        <begin position="148"/>
        <end position="279"/>
    </location>
</feature>
<feature type="transmembrane region" description="Helical" evidence="6">
    <location>
        <begin position="122"/>
        <end position="142"/>
    </location>
</feature>
<evidence type="ECO:0000256" key="6">
    <source>
        <dbReference type="SAM" id="Phobius"/>
    </source>
</evidence>
<evidence type="ECO:0000313" key="9">
    <source>
        <dbReference type="Proteomes" id="UP000245293"/>
    </source>
</evidence>
<dbReference type="EMBL" id="QETF01000020">
    <property type="protein sequence ID" value="PWG15949.1"/>
    <property type="molecule type" value="Genomic_DNA"/>
</dbReference>
<dbReference type="PANTHER" id="PTHR22911">
    <property type="entry name" value="ACYL-MALONYL CONDENSING ENZYME-RELATED"/>
    <property type="match status" value="1"/>
</dbReference>
<evidence type="ECO:0000256" key="1">
    <source>
        <dbReference type="ARBA" id="ARBA00004141"/>
    </source>
</evidence>
<reference evidence="9" key="1">
    <citation type="submission" date="2018-05" db="EMBL/GenBank/DDBJ databases">
        <authorList>
            <person name="Du Z."/>
            <person name="Wang X."/>
        </authorList>
    </citation>
    <scope>NUCLEOTIDE SEQUENCE [LARGE SCALE GENOMIC DNA]</scope>
    <source>
        <strain evidence="9">WDS4C29</strain>
    </source>
</reference>
<feature type="transmembrane region" description="Helical" evidence="6">
    <location>
        <begin position="75"/>
        <end position="91"/>
    </location>
</feature>
<feature type="transmembrane region" description="Helical" evidence="6">
    <location>
        <begin position="262"/>
        <end position="279"/>
    </location>
</feature>
<keyword evidence="5 6" id="KW-0472">Membrane</keyword>
<feature type="transmembrane region" description="Helical" evidence="6">
    <location>
        <begin position="148"/>
        <end position="166"/>
    </location>
</feature>
<dbReference type="InterPro" id="IPR000620">
    <property type="entry name" value="EamA_dom"/>
</dbReference>
<dbReference type="PANTHER" id="PTHR22911:SF6">
    <property type="entry name" value="SOLUTE CARRIER FAMILY 35 MEMBER G1"/>
    <property type="match status" value="1"/>
</dbReference>
<dbReference type="AlphaFoldDB" id="A0A2V1P0B5"/>
<comment type="subcellular location">
    <subcellularLocation>
        <location evidence="1">Membrane</location>
        <topology evidence="1">Multi-pass membrane protein</topology>
    </subcellularLocation>
</comment>
<dbReference type="InterPro" id="IPR037185">
    <property type="entry name" value="EmrE-like"/>
</dbReference>
<organism evidence="8 9">
    <name type="scientific">Salibaculum griseiflavum</name>
    <dbReference type="NCBI Taxonomy" id="1914409"/>
    <lineage>
        <taxon>Bacteria</taxon>
        <taxon>Pseudomonadati</taxon>
        <taxon>Pseudomonadota</taxon>
        <taxon>Alphaproteobacteria</taxon>
        <taxon>Rhodobacterales</taxon>
        <taxon>Roseobacteraceae</taxon>
        <taxon>Salibaculum</taxon>
    </lineage>
</organism>
<feature type="transmembrane region" description="Helical" evidence="6">
    <location>
        <begin position="236"/>
        <end position="256"/>
    </location>
</feature>
<evidence type="ECO:0000256" key="5">
    <source>
        <dbReference type="ARBA" id="ARBA00023136"/>
    </source>
</evidence>
<proteinExistence type="inferred from homology"/>
<feature type="transmembrane region" description="Helical" evidence="6">
    <location>
        <begin position="178"/>
        <end position="198"/>
    </location>
</feature>
<sequence>MSDTGRAAIWMVGAIAAFTSMAVAGRAVSFELDTFEIMLYRSAVGVVLVLIVSSASGTRRQINTDRLGLHGLRNVAHFVGQNLWFFSITAIPLAQVFALEFTTPIWVILLAPFVLGERITRIGALAAAIGFAGVMIVTRPGIATLETGHLTAAGAAVGFALSAIFTRRLTRTASITCILFWLTTMQLVLGLACAGIDGDIAQPSLTSLPLLVLIGCAGLLAHYCLTTALSLAPAAVVMPIDFVRLPVIAVVGALVYSEGLDPFVFLGAAFIFAGNYLNITRGQSRPAITQVTASQK</sequence>
<dbReference type="RefSeq" id="WP_109389712.1">
    <property type="nucleotide sequence ID" value="NZ_QETF01000020.1"/>
</dbReference>